<dbReference type="AlphaFoldDB" id="A0A286BZY1"/>
<dbReference type="Proteomes" id="UP000219271">
    <property type="component" value="Unassembled WGS sequence"/>
</dbReference>
<reference evidence="2" key="1">
    <citation type="submission" date="2017-09" db="EMBL/GenBank/DDBJ databases">
        <authorList>
            <person name="Varghese N."/>
            <person name="Submissions S."/>
        </authorList>
    </citation>
    <scope>NUCLEOTIDE SEQUENCE [LARGE SCALE GENOMIC DNA]</scope>
    <source>
        <strain evidence="2">JKS000234</strain>
    </source>
</reference>
<name>A0A286BZY1_9GAMM</name>
<dbReference type="OrthoDB" id="9925716at2"/>
<evidence type="ECO:0000313" key="1">
    <source>
        <dbReference type="EMBL" id="SOD39700.1"/>
    </source>
</evidence>
<evidence type="ECO:0000313" key="2">
    <source>
        <dbReference type="Proteomes" id="UP000219271"/>
    </source>
</evidence>
<gene>
    <name evidence="1" type="ORF">SAMN06273570_4154</name>
</gene>
<dbReference type="RefSeq" id="WP_097097476.1">
    <property type="nucleotide sequence ID" value="NZ_OCMY01000001.1"/>
</dbReference>
<proteinExistence type="predicted"/>
<organism evidence="1 2">
    <name type="scientific">Candidatus Pantoea floridensis</name>
    <dbReference type="NCBI Taxonomy" id="1938870"/>
    <lineage>
        <taxon>Bacteria</taxon>
        <taxon>Pseudomonadati</taxon>
        <taxon>Pseudomonadota</taxon>
        <taxon>Gammaproteobacteria</taxon>
        <taxon>Enterobacterales</taxon>
        <taxon>Erwiniaceae</taxon>
        <taxon>Pantoea</taxon>
    </lineage>
</organism>
<accession>A0A286BZY1</accession>
<dbReference type="EMBL" id="OCMY01000001">
    <property type="protein sequence ID" value="SOD39700.1"/>
    <property type="molecule type" value="Genomic_DNA"/>
</dbReference>
<sequence length="82" mass="9739">MRSYRLLDDFKLVKDYETTEEITKNIELNKFMLGLIFSSLSLPYQMKYIGVLEELGGDFKEMAEYLRKFKQEKDATETVLKN</sequence>
<protein>
    <submittedName>
        <fullName evidence="1">Uncharacterized protein</fullName>
    </submittedName>
</protein>
<keyword evidence="2" id="KW-1185">Reference proteome</keyword>